<keyword evidence="3 5" id="KW-0862">Zinc</keyword>
<dbReference type="PROSITE" id="PS00059">
    <property type="entry name" value="ADH_ZINC"/>
    <property type="match status" value="1"/>
</dbReference>
<dbReference type="CDD" id="cd08283">
    <property type="entry name" value="FDH_like_1"/>
    <property type="match status" value="1"/>
</dbReference>
<evidence type="ECO:0000256" key="3">
    <source>
        <dbReference type="ARBA" id="ARBA00022833"/>
    </source>
</evidence>
<comment type="similarity">
    <text evidence="5">Belongs to the zinc-containing alcohol dehydrogenase family.</text>
</comment>
<gene>
    <name evidence="8" type="ORF">PP769_11570</name>
</gene>
<dbReference type="InterPro" id="IPR013154">
    <property type="entry name" value="ADH-like_N"/>
</dbReference>
<dbReference type="Proteomes" id="UP001302719">
    <property type="component" value="Chromosome"/>
</dbReference>
<keyword evidence="4" id="KW-0560">Oxidoreductase</keyword>
<evidence type="ECO:0000259" key="7">
    <source>
        <dbReference type="Pfam" id="PF08240"/>
    </source>
</evidence>
<dbReference type="InterPro" id="IPR013149">
    <property type="entry name" value="ADH-like_C"/>
</dbReference>
<dbReference type="InterPro" id="IPR002328">
    <property type="entry name" value="ADH_Zn_CS"/>
</dbReference>
<organism evidence="8 9">
    <name type="scientific">Candidatus Nitrospira allomarina</name>
    <dbReference type="NCBI Taxonomy" id="3020900"/>
    <lineage>
        <taxon>Bacteria</taxon>
        <taxon>Pseudomonadati</taxon>
        <taxon>Nitrospirota</taxon>
        <taxon>Nitrospiria</taxon>
        <taxon>Nitrospirales</taxon>
        <taxon>Nitrospiraceae</taxon>
        <taxon>Nitrospira</taxon>
    </lineage>
</organism>
<sequence length="397" mass="43892">MRAVCWNGTHDVRMENVPDPEILNPRDAIVRVTLTAICGSDLHLYDGYIPTMKAGDILGHEFMGEIVEVGAGVHNLRKGDRVVVPFNIACGRCYFCTGKMWSCCDNSNPNAWMAEAAYGHSPAGLFGYSHMLGGYAGGQAEYVRVPFADTGPLKIHNGMKDEEVLFLSDIFPTGYQAAENCGIQQGDTIAVWGCGPVGQFAIRSALMLGAERVFAIDHFPQRLALARQAHPGQFHEDDRIETINFDEDDVYDYLMNATGGRGPDACIDAVGLESHGTTVDALFDRVKVASLLATDRIHVLRQATRAVRKNGTISIPGVYGGVADKFPIGAIFGKGITIRCGQTHVHNYMQPLFERIQKEEIYPSFIISHRYTLDEAPDAYKNFRFHQNEFRKVVLFP</sequence>
<protein>
    <submittedName>
        <fullName evidence="8">Glutathione-dependent formaldehyde dehydrogenase</fullName>
    </submittedName>
</protein>
<feature type="domain" description="Alcohol dehydrogenase-like N-terminal" evidence="7">
    <location>
        <begin position="25"/>
        <end position="150"/>
    </location>
</feature>
<dbReference type="SUPFAM" id="SSF51735">
    <property type="entry name" value="NAD(P)-binding Rossmann-fold domains"/>
    <property type="match status" value="1"/>
</dbReference>
<accession>A0AA96G849</accession>
<evidence type="ECO:0000256" key="4">
    <source>
        <dbReference type="ARBA" id="ARBA00023002"/>
    </source>
</evidence>
<name>A0AA96G849_9BACT</name>
<keyword evidence="2 5" id="KW-0479">Metal-binding</keyword>
<dbReference type="GO" id="GO:0008270">
    <property type="term" value="F:zinc ion binding"/>
    <property type="evidence" value="ECO:0007669"/>
    <property type="project" value="InterPro"/>
</dbReference>
<dbReference type="PANTHER" id="PTHR42813">
    <property type="entry name" value="ZINC-TYPE ALCOHOL DEHYDROGENASE-LIKE"/>
    <property type="match status" value="1"/>
</dbReference>
<dbReference type="Pfam" id="PF08240">
    <property type="entry name" value="ADH_N"/>
    <property type="match status" value="1"/>
</dbReference>
<dbReference type="KEGG" id="nall:PP769_11570"/>
<evidence type="ECO:0000256" key="5">
    <source>
        <dbReference type="RuleBase" id="RU361277"/>
    </source>
</evidence>
<dbReference type="EMBL" id="CP116967">
    <property type="protein sequence ID" value="WNM56616.1"/>
    <property type="molecule type" value="Genomic_DNA"/>
</dbReference>
<dbReference type="InterPro" id="IPR036291">
    <property type="entry name" value="NAD(P)-bd_dom_sf"/>
</dbReference>
<evidence type="ECO:0000256" key="1">
    <source>
        <dbReference type="ARBA" id="ARBA00001947"/>
    </source>
</evidence>
<dbReference type="PANTHER" id="PTHR42813:SF2">
    <property type="entry name" value="DEHYDROGENASE, ZINC-CONTAINING, PUTATIVE (AFU_ORTHOLOGUE AFUA_2G02810)-RELATED"/>
    <property type="match status" value="1"/>
</dbReference>
<dbReference type="InterPro" id="IPR011032">
    <property type="entry name" value="GroES-like_sf"/>
</dbReference>
<reference evidence="8 9" key="1">
    <citation type="submission" date="2023-01" db="EMBL/GenBank/DDBJ databases">
        <title>Cultivation and genomic characterization of new, ubiquitous marine nitrite-oxidizing bacteria from the Nitrospirales.</title>
        <authorList>
            <person name="Mueller A.J."/>
            <person name="Daebeler A."/>
            <person name="Herbold C.W."/>
            <person name="Kirkegaard R.H."/>
            <person name="Daims H."/>
        </authorList>
    </citation>
    <scope>NUCLEOTIDE SEQUENCE [LARGE SCALE GENOMIC DNA]</scope>
    <source>
        <strain evidence="8 9">VA</strain>
    </source>
</reference>
<keyword evidence="9" id="KW-1185">Reference proteome</keyword>
<dbReference type="Gene3D" id="3.40.50.720">
    <property type="entry name" value="NAD(P)-binding Rossmann-like Domain"/>
    <property type="match status" value="1"/>
</dbReference>
<dbReference type="Pfam" id="PF00107">
    <property type="entry name" value="ADH_zinc_N"/>
    <property type="match status" value="1"/>
</dbReference>
<dbReference type="AlphaFoldDB" id="A0AA96G849"/>
<evidence type="ECO:0000313" key="8">
    <source>
        <dbReference type="EMBL" id="WNM56616.1"/>
    </source>
</evidence>
<proteinExistence type="inferred from homology"/>
<feature type="domain" description="Alcohol dehydrogenase-like C-terminal" evidence="6">
    <location>
        <begin position="196"/>
        <end position="273"/>
    </location>
</feature>
<evidence type="ECO:0000313" key="9">
    <source>
        <dbReference type="Proteomes" id="UP001302719"/>
    </source>
</evidence>
<comment type="cofactor">
    <cofactor evidence="1 5">
        <name>Zn(2+)</name>
        <dbReference type="ChEBI" id="CHEBI:29105"/>
    </cofactor>
</comment>
<dbReference type="Gene3D" id="3.90.180.10">
    <property type="entry name" value="Medium-chain alcohol dehydrogenases, catalytic domain"/>
    <property type="match status" value="1"/>
</dbReference>
<dbReference type="RefSeq" id="WP_312640215.1">
    <property type="nucleotide sequence ID" value="NZ_CP116967.1"/>
</dbReference>
<dbReference type="SUPFAM" id="SSF50129">
    <property type="entry name" value="GroES-like"/>
    <property type="match status" value="1"/>
</dbReference>
<evidence type="ECO:0000256" key="2">
    <source>
        <dbReference type="ARBA" id="ARBA00022723"/>
    </source>
</evidence>
<dbReference type="GO" id="GO:0016491">
    <property type="term" value="F:oxidoreductase activity"/>
    <property type="evidence" value="ECO:0007669"/>
    <property type="project" value="UniProtKB-KW"/>
</dbReference>
<evidence type="ECO:0000259" key="6">
    <source>
        <dbReference type="Pfam" id="PF00107"/>
    </source>
</evidence>